<keyword evidence="2" id="KW-0614">Plasmid</keyword>
<dbReference type="Pfam" id="PF05016">
    <property type="entry name" value="ParE_toxin"/>
    <property type="match status" value="1"/>
</dbReference>
<name>A0A0E3H168_ECOLX</name>
<protein>
    <submittedName>
        <fullName evidence="2">Plasmid stabilization system family protein</fullName>
    </submittedName>
</protein>
<dbReference type="EMBL" id="KJ716874">
    <property type="protein sequence ID" value="AKA87297.1"/>
    <property type="molecule type" value="Genomic_DNA"/>
</dbReference>
<accession>A0A0E3H168</accession>
<dbReference type="InterPro" id="IPR007712">
    <property type="entry name" value="RelE/ParE_toxin"/>
</dbReference>
<geneLocation type="plasmid" evidence="2">
    <name>unnamed</name>
</geneLocation>
<dbReference type="InterPro" id="IPR035093">
    <property type="entry name" value="RelE/ParE_toxin_dom_sf"/>
</dbReference>
<sequence length="129" mass="15150">MKTVKLTPKASRDLEDIWYYGYHHFGEDQADKYINHLSGIFQVLSENNIGTPRPELGEHIRAQPVERHMIYFLQADYEIIVIRILSRHLNWLRQTTTLCYVKTGKVTGVYQARIHVAQLPFLCILLFSF</sequence>
<proteinExistence type="predicted"/>
<evidence type="ECO:0000256" key="1">
    <source>
        <dbReference type="ARBA" id="ARBA00022649"/>
    </source>
</evidence>
<dbReference type="AlphaFoldDB" id="A0A0E3H168"/>
<reference evidence="2" key="1">
    <citation type="journal article" date="2015" name="Int. J. Med. Microbiol.">
        <title>Heterogenic virulence in a diarrheagenic Escherichia coli: evidence for an EPEC expressing heat-labile toxin of ETEC.</title>
        <authorList>
            <person name="Dutta S."/>
            <person name="Pazhani G.P."/>
            <person name="Nataro J.P."/>
            <person name="Ramamurthy T."/>
        </authorList>
    </citation>
    <scope>NUCLEOTIDE SEQUENCE</scope>
    <source>
        <strain evidence="2">639</strain>
        <plasmid evidence="2">unnamed</plasmid>
    </source>
</reference>
<dbReference type="Gene3D" id="3.30.2310.20">
    <property type="entry name" value="RelE-like"/>
    <property type="match status" value="1"/>
</dbReference>
<keyword evidence="1" id="KW-1277">Toxin-antitoxin system</keyword>
<evidence type="ECO:0000313" key="2">
    <source>
        <dbReference type="EMBL" id="AKA87297.1"/>
    </source>
</evidence>
<organism evidence="2">
    <name type="scientific">Escherichia coli</name>
    <dbReference type="NCBI Taxonomy" id="562"/>
    <lineage>
        <taxon>Bacteria</taxon>
        <taxon>Pseudomonadati</taxon>
        <taxon>Pseudomonadota</taxon>
        <taxon>Gammaproteobacteria</taxon>
        <taxon>Enterobacterales</taxon>
        <taxon>Enterobacteriaceae</taxon>
        <taxon>Escherichia</taxon>
    </lineage>
</organism>